<feature type="compositionally biased region" description="Basic and acidic residues" evidence="3">
    <location>
        <begin position="91"/>
        <end position="106"/>
    </location>
</feature>
<feature type="region of interest" description="Disordered" evidence="3">
    <location>
        <begin position="587"/>
        <end position="607"/>
    </location>
</feature>
<dbReference type="PANTHER" id="PTHR22550">
    <property type="entry name" value="SPORE GERMINATION PROTEIN"/>
    <property type="match status" value="1"/>
</dbReference>
<feature type="compositionally biased region" description="Acidic residues" evidence="3">
    <location>
        <begin position="35"/>
        <end position="46"/>
    </location>
</feature>
<keyword evidence="4" id="KW-1133">Transmembrane helix</keyword>
<comment type="similarity">
    <text evidence="1">Belongs to the GerABKA family.</text>
</comment>
<accession>A0ABX7LIE0</accession>
<evidence type="ECO:0000256" key="4">
    <source>
        <dbReference type="SAM" id="Phobius"/>
    </source>
</evidence>
<dbReference type="InterPro" id="IPR050768">
    <property type="entry name" value="UPF0353/GerABKA_families"/>
</dbReference>
<reference evidence="5 6" key="1">
    <citation type="submission" date="2021-02" db="EMBL/GenBank/DDBJ databases">
        <title>Paenibacillus tianjinensis sp. nov.</title>
        <authorList>
            <person name="Liu H."/>
        </authorList>
    </citation>
    <scope>NUCLEOTIDE SEQUENCE [LARGE SCALE GENOMIC DNA]</scope>
    <source>
        <strain evidence="5 6">TB2019</strain>
    </source>
</reference>
<evidence type="ECO:0000256" key="3">
    <source>
        <dbReference type="SAM" id="MobiDB-lite"/>
    </source>
</evidence>
<keyword evidence="2 4" id="KW-0472">Membrane</keyword>
<dbReference type="Proteomes" id="UP000663452">
    <property type="component" value="Chromosome"/>
</dbReference>
<dbReference type="RefSeq" id="WP_206105204.1">
    <property type="nucleotide sequence ID" value="NZ_CP070969.1"/>
</dbReference>
<dbReference type="InterPro" id="IPR004995">
    <property type="entry name" value="Spore_Ger"/>
</dbReference>
<protein>
    <submittedName>
        <fullName evidence="5">Spore germination protein</fullName>
    </submittedName>
</protein>
<organism evidence="5 6">
    <name type="scientific">Paenibacillus tianjinensis</name>
    <dbReference type="NCBI Taxonomy" id="2810347"/>
    <lineage>
        <taxon>Bacteria</taxon>
        <taxon>Bacillati</taxon>
        <taxon>Bacillota</taxon>
        <taxon>Bacilli</taxon>
        <taxon>Bacillales</taxon>
        <taxon>Paenibacillaceae</taxon>
        <taxon>Paenibacillus</taxon>
    </lineage>
</organism>
<feature type="transmembrane region" description="Helical" evidence="4">
    <location>
        <begin position="526"/>
        <end position="552"/>
    </location>
</feature>
<dbReference type="PANTHER" id="PTHR22550:SF9">
    <property type="entry name" value="STAGE V SPORULATION PROTEIN AF"/>
    <property type="match status" value="1"/>
</dbReference>
<evidence type="ECO:0000313" key="5">
    <source>
        <dbReference type="EMBL" id="QSF47858.1"/>
    </source>
</evidence>
<keyword evidence="4" id="KW-0812">Transmembrane</keyword>
<feature type="compositionally biased region" description="Basic and acidic residues" evidence="3">
    <location>
        <begin position="69"/>
        <end position="82"/>
    </location>
</feature>
<keyword evidence="6" id="KW-1185">Reference proteome</keyword>
<evidence type="ECO:0000256" key="2">
    <source>
        <dbReference type="ARBA" id="ARBA00023136"/>
    </source>
</evidence>
<sequence>MDPGGQAQDTEVSSELGTEEPEPAKRGFFARLFGDDPETEEEESAEDPGLGQQGKQQVEAGADAGAEAGGRKDQAGKSKTDNKQAQSVEPQKADPKQKKRDTEHSNSLEQSIIYWQGNDKIPERLEDTKGTLTEVLGLGSSFDIVFREMSFGGRKAALLCISGFAKDTIIDEILKRLTYLTPDDISADVLASFMSEYIPHVQVEKGELLSESINKVLSGMSVFFIEGETQVIIMDTRSYPSRSPDEPSIERVVRGARDGFTETLLSNVALVRRRIRDPGLKYEMHQVGRRTRTDVCVAYIDDIVDKTQVQAVTDKIKSIDIDGIPLADKQLEEAIVGRGWNPYPLVRYSERPDTVASHLLEGRLVIFVDTSPSVIVLPTTFFDLCQHAEENRQTPFMGTYLRWVRFIGVFASMFLLPLWMLLVIHPELKPAMLDFIGPQKMAKIPLLAQFLIVELGVDLLRMAAVHTPTPLGSAMGLIAAILVGDIAVQTGLFVNEVVLYMAVASIGMFATPSYELGLANRIVRLGLLLAVAAFQVQGFMIGTTLLIVLLTLHRSYNSPYLWPFIPFNAKAFGAILVRQPVLSAKTRPSFNKTRDNTRMPPVQENDQ</sequence>
<gene>
    <name evidence="5" type="ORF">JRJ22_18770</name>
</gene>
<dbReference type="Pfam" id="PF03323">
    <property type="entry name" value="GerA"/>
    <property type="match status" value="1"/>
</dbReference>
<evidence type="ECO:0000313" key="6">
    <source>
        <dbReference type="Proteomes" id="UP000663452"/>
    </source>
</evidence>
<name>A0ABX7LIE0_9BACL</name>
<dbReference type="EMBL" id="CP070969">
    <property type="protein sequence ID" value="QSF47858.1"/>
    <property type="molecule type" value="Genomic_DNA"/>
</dbReference>
<feature type="transmembrane region" description="Helical" evidence="4">
    <location>
        <begin position="403"/>
        <end position="424"/>
    </location>
</feature>
<feature type="transmembrane region" description="Helical" evidence="4">
    <location>
        <begin position="470"/>
        <end position="488"/>
    </location>
</feature>
<proteinExistence type="inferred from homology"/>
<feature type="region of interest" description="Disordered" evidence="3">
    <location>
        <begin position="1"/>
        <end position="111"/>
    </location>
</feature>
<evidence type="ECO:0000256" key="1">
    <source>
        <dbReference type="ARBA" id="ARBA00005278"/>
    </source>
</evidence>
<feature type="compositionally biased region" description="Polar residues" evidence="3">
    <location>
        <begin position="7"/>
        <end position="16"/>
    </location>
</feature>
<feature type="transmembrane region" description="Helical" evidence="4">
    <location>
        <begin position="497"/>
        <end position="514"/>
    </location>
</feature>